<dbReference type="Proteomes" id="UP000193146">
    <property type="component" value="Unassembled WGS sequence"/>
</dbReference>
<evidence type="ECO:0000259" key="1">
    <source>
        <dbReference type="Pfam" id="PF13223"/>
    </source>
</evidence>
<protein>
    <recommendedName>
        <fullName evidence="1">DUF4031 domain-containing protein</fullName>
    </recommendedName>
</protein>
<sequence>MAIYVDDERISWRGKQWCHLVADSLNELHDFAQQLGLRRSWFQERSIYPHYDVTVSVREKALMLGALKGDRGTIVTCAKRLKTELRSGKNVVSQP</sequence>
<keyword evidence="3" id="KW-1185">Reference proteome</keyword>
<evidence type="ECO:0000313" key="3">
    <source>
        <dbReference type="Proteomes" id="UP000193146"/>
    </source>
</evidence>
<dbReference type="Pfam" id="PF13223">
    <property type="entry name" value="DUF4031"/>
    <property type="match status" value="1"/>
</dbReference>
<evidence type="ECO:0000313" key="2">
    <source>
        <dbReference type="EMBL" id="ORT80295.1"/>
    </source>
</evidence>
<organism evidence="2 3">
    <name type="scientific">Burkholderia puraquae</name>
    <dbReference type="NCBI Taxonomy" id="1904757"/>
    <lineage>
        <taxon>Bacteria</taxon>
        <taxon>Pseudomonadati</taxon>
        <taxon>Pseudomonadota</taxon>
        <taxon>Betaproteobacteria</taxon>
        <taxon>Burkholderiales</taxon>
        <taxon>Burkholderiaceae</taxon>
        <taxon>Burkholderia</taxon>
        <taxon>Burkholderia cepacia complex</taxon>
    </lineage>
</organism>
<dbReference type="AlphaFoldDB" id="A0A1X1P6I2"/>
<accession>A0A1X1P6I2</accession>
<dbReference type="InterPro" id="IPR025109">
    <property type="entry name" value="DUF4031"/>
</dbReference>
<comment type="caution">
    <text evidence="2">The sequence shown here is derived from an EMBL/GenBank/DDBJ whole genome shotgun (WGS) entry which is preliminary data.</text>
</comment>
<feature type="domain" description="DUF4031" evidence="1">
    <location>
        <begin position="3"/>
        <end position="80"/>
    </location>
</feature>
<name>A0A1X1P6I2_9BURK</name>
<proteinExistence type="predicted"/>
<dbReference type="OrthoDB" id="9808993at2"/>
<dbReference type="EMBL" id="NBYX01000032">
    <property type="protein sequence ID" value="ORT80295.1"/>
    <property type="molecule type" value="Genomic_DNA"/>
</dbReference>
<gene>
    <name evidence="2" type="ORF">B7G54_34760</name>
</gene>
<dbReference type="RefSeq" id="WP_081067823.1">
    <property type="nucleotide sequence ID" value="NZ_NBYX01000032.1"/>
</dbReference>
<reference evidence="2 3" key="1">
    <citation type="submission" date="2017-04" db="EMBL/GenBank/DDBJ databases">
        <title>Burkholderia puraquae sp. nov., a novel Burkholderia cepacia complex species from hospital setting samples.</title>
        <authorList>
            <person name="Martina P."/>
            <person name="Leguizamon M."/>
            <person name="Prieto C."/>
            <person name="Sousa S."/>
            <person name="Montanaro P."/>
            <person name="Draghi W."/>
            <person name="Staembler M."/>
            <person name="Bettiol M."/>
            <person name="Figoli C."/>
            <person name="Palau J."/>
            <person name="Alvarez F."/>
            <person name="Benetti S."/>
            <person name="Anchat E."/>
            <person name="Vescina C."/>
            <person name="Ferreras J."/>
            <person name="Lasch P."/>
            <person name="Lagares A."/>
            <person name="Zorreguieta A."/>
            <person name="Yantorno O."/>
            <person name="Bosch A."/>
        </authorList>
    </citation>
    <scope>NUCLEOTIDE SEQUENCE [LARGE SCALE GENOMIC DNA]</scope>
    <source>
        <strain evidence="2 3">CAMPA 1040</strain>
    </source>
</reference>